<evidence type="ECO:0000256" key="1">
    <source>
        <dbReference type="ARBA" id="ARBA00012528"/>
    </source>
</evidence>
<dbReference type="CDD" id="cd17574">
    <property type="entry name" value="REC_OmpR"/>
    <property type="match status" value="1"/>
</dbReference>
<proteinExistence type="predicted"/>
<feature type="domain" description="Response regulatory" evidence="4">
    <location>
        <begin position="21"/>
        <end position="134"/>
    </location>
</feature>
<organism evidence="5 6">
    <name type="scientific">Desulfomarina profundi</name>
    <dbReference type="NCBI Taxonomy" id="2772557"/>
    <lineage>
        <taxon>Bacteria</taxon>
        <taxon>Pseudomonadati</taxon>
        <taxon>Thermodesulfobacteriota</taxon>
        <taxon>Desulfobulbia</taxon>
        <taxon>Desulfobulbales</taxon>
        <taxon>Desulfobulbaceae</taxon>
        <taxon>Desulfomarina</taxon>
    </lineage>
</organism>
<protein>
    <recommendedName>
        <fullName evidence="1">diguanylate cyclase</fullName>
        <ecNumber evidence="1">2.7.7.65</ecNumber>
    </recommendedName>
</protein>
<dbReference type="SMART" id="SM00267">
    <property type="entry name" value="GGDEF"/>
    <property type="match status" value="1"/>
</dbReference>
<keyword evidence="6" id="KW-1185">Reference proteome</keyword>
<dbReference type="GO" id="GO:1902201">
    <property type="term" value="P:negative regulation of bacterial-type flagellum-dependent cell motility"/>
    <property type="evidence" value="ECO:0007669"/>
    <property type="project" value="TreeGrafter"/>
</dbReference>
<dbReference type="FunFam" id="3.30.70.270:FF:000001">
    <property type="entry name" value="Diguanylate cyclase domain protein"/>
    <property type="match status" value="1"/>
</dbReference>
<dbReference type="GO" id="GO:0005886">
    <property type="term" value="C:plasma membrane"/>
    <property type="evidence" value="ECO:0007669"/>
    <property type="project" value="TreeGrafter"/>
</dbReference>
<evidence type="ECO:0000313" key="6">
    <source>
        <dbReference type="Proteomes" id="UP000826725"/>
    </source>
</evidence>
<dbReference type="GO" id="GO:0043709">
    <property type="term" value="P:cell adhesion involved in single-species biofilm formation"/>
    <property type="evidence" value="ECO:0007669"/>
    <property type="project" value="TreeGrafter"/>
</dbReference>
<dbReference type="PANTHER" id="PTHR45138:SF9">
    <property type="entry name" value="DIGUANYLATE CYCLASE DGCM-RELATED"/>
    <property type="match status" value="1"/>
</dbReference>
<dbReference type="GO" id="GO:0000160">
    <property type="term" value="P:phosphorelay signal transduction system"/>
    <property type="evidence" value="ECO:0007669"/>
    <property type="project" value="InterPro"/>
</dbReference>
<dbReference type="Proteomes" id="UP000826725">
    <property type="component" value="Chromosome"/>
</dbReference>
<dbReference type="InterPro" id="IPR000160">
    <property type="entry name" value="GGDEF_dom"/>
</dbReference>
<evidence type="ECO:0000313" key="5">
    <source>
        <dbReference type="EMBL" id="BCL61931.1"/>
    </source>
</evidence>
<evidence type="ECO:0000259" key="3">
    <source>
        <dbReference type="SMART" id="SM00267"/>
    </source>
</evidence>
<dbReference type="EC" id="2.7.7.65" evidence="1"/>
<dbReference type="PANTHER" id="PTHR45138">
    <property type="entry name" value="REGULATORY COMPONENTS OF SENSORY TRANSDUCTION SYSTEM"/>
    <property type="match status" value="1"/>
</dbReference>
<dbReference type="InterPro" id="IPR001789">
    <property type="entry name" value="Sig_transdc_resp-reg_receiver"/>
</dbReference>
<dbReference type="InterPro" id="IPR050469">
    <property type="entry name" value="Diguanylate_Cyclase"/>
</dbReference>
<gene>
    <name evidence="5" type="ORF">DGMP_26240</name>
</gene>
<keyword evidence="2" id="KW-0175">Coiled coil</keyword>
<dbReference type="AlphaFoldDB" id="A0A8D5FV54"/>
<dbReference type="NCBIfam" id="TIGR00254">
    <property type="entry name" value="GGDEF"/>
    <property type="match status" value="1"/>
</dbReference>
<dbReference type="CDD" id="cd01949">
    <property type="entry name" value="GGDEF"/>
    <property type="match status" value="1"/>
</dbReference>
<dbReference type="Pfam" id="PF00072">
    <property type="entry name" value="Response_reg"/>
    <property type="match status" value="1"/>
</dbReference>
<evidence type="ECO:0000259" key="4">
    <source>
        <dbReference type="SMART" id="SM00448"/>
    </source>
</evidence>
<feature type="coiled-coil region" evidence="2">
    <location>
        <begin position="154"/>
        <end position="210"/>
    </location>
</feature>
<dbReference type="EMBL" id="AP024086">
    <property type="protein sequence ID" value="BCL61931.1"/>
    <property type="molecule type" value="Genomic_DNA"/>
</dbReference>
<reference evidence="5" key="1">
    <citation type="submission" date="2020-09" db="EMBL/GenBank/DDBJ databases">
        <title>Desulfogranum mesoprofundum gen. nov., sp. nov., a novel mesophilic, sulfate-reducing chemolithoautotroph isolated from a deep-sea hydrothermal vent chimney in the Suiyo Seamount.</title>
        <authorList>
            <person name="Hashimoto Y."/>
            <person name="Nakagawa S."/>
        </authorList>
    </citation>
    <scope>NUCLEOTIDE SEQUENCE</scope>
    <source>
        <strain evidence="5">KT2</strain>
    </source>
</reference>
<dbReference type="GO" id="GO:0052621">
    <property type="term" value="F:diguanylate cyclase activity"/>
    <property type="evidence" value="ECO:0007669"/>
    <property type="project" value="UniProtKB-EC"/>
</dbReference>
<accession>A0A8D5FV54</accession>
<dbReference type="Pfam" id="PF00990">
    <property type="entry name" value="GGDEF"/>
    <property type="match status" value="1"/>
</dbReference>
<dbReference type="SMART" id="SM00448">
    <property type="entry name" value="REC"/>
    <property type="match status" value="1"/>
</dbReference>
<dbReference type="KEGG" id="dbk:DGMP_26240"/>
<evidence type="ECO:0000256" key="2">
    <source>
        <dbReference type="SAM" id="Coils"/>
    </source>
</evidence>
<feature type="domain" description="GGDEF" evidence="3">
    <location>
        <begin position="161"/>
        <end position="334"/>
    </location>
</feature>
<sequence>MNYRIADAGPTETKEEKLDKLTILAVDDDPLTLLYLKKMLAGDSRQILTASNGKKALELAFDHRPHLLITDWRMPKLNGIDLCRILRKTRKTQHVYIIMLTGCEADDELVEAFNAGADDYIVKPFTPKVLQARISSGERLIRYQQTIRRDRDIIEQYATELAAANRKLQNMAMTDFLTGLPNRRNALIRLKNLIAEMDRYEESLSCIMADIDHFKKINDTYGHDCGDMVLKKVASILEEKARSYDMVSRWGGEEFLIVCARSNRLESFQLAHRLRLAVEKHEFKFTEGHRGHVTISIGIATWSPDFVNEDELIKEADNCLYLAKKHGRNRVIAIPPPATDFLRPRP</sequence>
<name>A0A8D5FV54_9BACT</name>